<accession>A0AAW9K1D9</accession>
<evidence type="ECO:0000256" key="2">
    <source>
        <dbReference type="SAM" id="SignalP"/>
    </source>
</evidence>
<keyword evidence="2" id="KW-0732">Signal</keyword>
<dbReference type="Pfam" id="PF13731">
    <property type="entry name" value="WxL"/>
    <property type="match status" value="1"/>
</dbReference>
<name>A0AAW9K1D9_CARML</name>
<dbReference type="RefSeq" id="WP_201730072.1">
    <property type="nucleotide sequence ID" value="NZ_CAJGUR010000003.1"/>
</dbReference>
<evidence type="ECO:0000256" key="1">
    <source>
        <dbReference type="SAM" id="MobiDB-lite"/>
    </source>
</evidence>
<protein>
    <submittedName>
        <fullName evidence="4">WxL domain-containing protein</fullName>
    </submittedName>
</protein>
<evidence type="ECO:0000313" key="5">
    <source>
        <dbReference type="Proteomes" id="UP001290462"/>
    </source>
</evidence>
<feature type="region of interest" description="Disordered" evidence="1">
    <location>
        <begin position="34"/>
        <end position="72"/>
    </location>
</feature>
<organism evidence="4 5">
    <name type="scientific">Carnobacterium maltaromaticum</name>
    <name type="common">Carnobacterium piscicola</name>
    <dbReference type="NCBI Taxonomy" id="2751"/>
    <lineage>
        <taxon>Bacteria</taxon>
        <taxon>Bacillati</taxon>
        <taxon>Bacillota</taxon>
        <taxon>Bacilli</taxon>
        <taxon>Lactobacillales</taxon>
        <taxon>Carnobacteriaceae</taxon>
        <taxon>Carnobacterium</taxon>
    </lineage>
</organism>
<dbReference type="InterPro" id="IPR027994">
    <property type="entry name" value="WxL_dom"/>
</dbReference>
<evidence type="ECO:0000313" key="4">
    <source>
        <dbReference type="EMBL" id="MDZ5759690.1"/>
    </source>
</evidence>
<dbReference type="AlphaFoldDB" id="A0AAW9K1D9"/>
<proteinExistence type="predicted"/>
<dbReference type="Proteomes" id="UP001290462">
    <property type="component" value="Unassembled WGS sequence"/>
</dbReference>
<sequence>MKLTKIITISAITLIALGTTTSVLAADGGTYKSTGSIEFTPSTDTTKPTDPTDPTKPVEPINPGGETPDPGTAGPLSIDFVSSVSFGKNKITNKDVTYFADPQKLVDGTEKPNYVQVTDTRGTNGGWILTVKQEGQLKNETTTNKELTGAVLSFKDGKAVSAAMGVTAPSVNDVVLNPAGASSTIMSAEKGAGALSWLDVFGTLEDETVEGESVQKNKAITLEIPGTTPKDAVKYSTNLTWTLNDVPTSEVE</sequence>
<evidence type="ECO:0000259" key="3">
    <source>
        <dbReference type="Pfam" id="PF13731"/>
    </source>
</evidence>
<comment type="caution">
    <text evidence="4">The sequence shown here is derived from an EMBL/GenBank/DDBJ whole genome shotgun (WGS) entry which is preliminary data.</text>
</comment>
<reference evidence="4" key="1">
    <citation type="submission" date="2023-08" db="EMBL/GenBank/DDBJ databases">
        <title>Genomic characterization of piscicolin 126 produced by Carnobacterium maltaromaticum CM22 strain isolated from salmon (Salmo salar).</title>
        <authorList>
            <person name="Gonzalez-Gragera E."/>
            <person name="Garcia-Lopez J.D."/>
            <person name="Teso-Perez C."/>
            <person name="Gimenez-Hernandez I."/>
            <person name="Peralta-Sanchez J.M."/>
            <person name="Valdivia E."/>
            <person name="Montalban-Lopez M."/>
            <person name="Martin-Platero A.M."/>
            <person name="Banos A."/>
            <person name="Martinez-Bueno M."/>
        </authorList>
    </citation>
    <scope>NUCLEOTIDE SEQUENCE</scope>
    <source>
        <strain evidence="4">CM22</strain>
    </source>
</reference>
<feature type="signal peptide" evidence="2">
    <location>
        <begin position="1"/>
        <end position="25"/>
    </location>
</feature>
<feature type="chain" id="PRO_5043790876" evidence="2">
    <location>
        <begin position="26"/>
        <end position="252"/>
    </location>
</feature>
<dbReference type="EMBL" id="JAVBVO010000003">
    <property type="protein sequence ID" value="MDZ5759690.1"/>
    <property type="molecule type" value="Genomic_DNA"/>
</dbReference>
<gene>
    <name evidence="4" type="ORF">RAK27_13590</name>
</gene>
<feature type="compositionally biased region" description="Low complexity" evidence="1">
    <location>
        <begin position="40"/>
        <end position="49"/>
    </location>
</feature>
<feature type="domain" description="WxL" evidence="3">
    <location>
        <begin position="28"/>
        <end position="247"/>
    </location>
</feature>